<protein>
    <submittedName>
        <fullName evidence="3">Transposase</fullName>
    </submittedName>
</protein>
<dbReference type="PANTHER" id="PTHR46238:SF8">
    <property type="entry name" value="ENDONUCLEASE_EXONUCLEASE_PHOSPHATASE DOMAIN-CONTAINING PROTEIN"/>
    <property type="match status" value="1"/>
</dbReference>
<accession>A0A3P7ZR87</accession>
<sequence>MLRWACGWTRRDRVRNEDVRAVMKTAAIQLKMREQRLRRYGHVLNRPEDDPIRLALDFEAPGKRPRGGPKKRWKDVIERDLAEVGATADDALDRMRW</sequence>
<reference evidence="1 2" key="1">
    <citation type="submission" date="2018-11" db="EMBL/GenBank/DDBJ databases">
        <authorList>
            <consortium name="Pathogen Informatics"/>
        </authorList>
    </citation>
    <scope>NUCLEOTIDE SEQUENCE [LARGE SCALE GENOMIC DNA]</scope>
</reference>
<keyword evidence="2" id="KW-1185">Reference proteome</keyword>
<evidence type="ECO:0000313" key="3">
    <source>
        <dbReference type="WBParaSite" id="HPBE_0001262101-mRNA-1"/>
    </source>
</evidence>
<name>A0A183FW45_HELPZ</name>
<evidence type="ECO:0000313" key="1">
    <source>
        <dbReference type="EMBL" id="VDO92959.1"/>
    </source>
</evidence>
<dbReference type="PANTHER" id="PTHR46238">
    <property type="entry name" value="REVERSE TRANSCRIPTASE DOMAIN-CONTAINING PROTEIN"/>
    <property type="match status" value="1"/>
</dbReference>
<dbReference type="Proteomes" id="UP000050761">
    <property type="component" value="Unassembled WGS sequence"/>
</dbReference>
<organism evidence="2 3">
    <name type="scientific">Heligmosomoides polygyrus</name>
    <name type="common">Parasitic roundworm</name>
    <dbReference type="NCBI Taxonomy" id="6339"/>
    <lineage>
        <taxon>Eukaryota</taxon>
        <taxon>Metazoa</taxon>
        <taxon>Ecdysozoa</taxon>
        <taxon>Nematoda</taxon>
        <taxon>Chromadorea</taxon>
        <taxon>Rhabditida</taxon>
        <taxon>Rhabditina</taxon>
        <taxon>Rhabditomorpha</taxon>
        <taxon>Strongyloidea</taxon>
        <taxon>Heligmosomidae</taxon>
        <taxon>Heligmosomoides</taxon>
    </lineage>
</organism>
<accession>A0A183FW45</accession>
<dbReference type="WBParaSite" id="HPBE_0001262101-mRNA-1">
    <property type="protein sequence ID" value="HPBE_0001262101-mRNA-1"/>
    <property type="gene ID" value="HPBE_0001262101"/>
</dbReference>
<evidence type="ECO:0000313" key="2">
    <source>
        <dbReference type="Proteomes" id="UP000050761"/>
    </source>
</evidence>
<dbReference type="EMBL" id="UZAH01027572">
    <property type="protein sequence ID" value="VDO92959.1"/>
    <property type="molecule type" value="Genomic_DNA"/>
</dbReference>
<dbReference type="OrthoDB" id="5800121at2759"/>
<dbReference type="AlphaFoldDB" id="A0A183FW45"/>
<gene>
    <name evidence="1" type="ORF">HPBE_LOCUS12622</name>
</gene>
<proteinExistence type="predicted"/>
<reference evidence="3" key="2">
    <citation type="submission" date="2019-09" db="UniProtKB">
        <authorList>
            <consortium name="WormBaseParasite"/>
        </authorList>
    </citation>
    <scope>IDENTIFICATION</scope>
</reference>